<evidence type="ECO:0000259" key="8">
    <source>
        <dbReference type="Pfam" id="PF02771"/>
    </source>
</evidence>
<name>A0A381SZ36_9ZZZZ</name>
<feature type="domain" description="Acetyl-CoA dehydrogenase-like C-terminal" evidence="9">
    <location>
        <begin position="474"/>
        <end position="593"/>
    </location>
</feature>
<feature type="domain" description="Acyl-CoA dehydrogenase/oxidase C-terminal" evidence="6">
    <location>
        <begin position="286"/>
        <end position="451"/>
    </location>
</feature>
<accession>A0A381SZ36</accession>
<dbReference type="Pfam" id="PF02770">
    <property type="entry name" value="Acyl-CoA_dh_M"/>
    <property type="match status" value="1"/>
</dbReference>
<dbReference type="SUPFAM" id="SSF56645">
    <property type="entry name" value="Acyl-CoA dehydrogenase NM domain-like"/>
    <property type="match status" value="1"/>
</dbReference>
<evidence type="ECO:0000259" key="6">
    <source>
        <dbReference type="Pfam" id="PF00441"/>
    </source>
</evidence>
<evidence type="ECO:0000259" key="9">
    <source>
        <dbReference type="Pfam" id="PF12806"/>
    </source>
</evidence>
<reference evidence="10" key="1">
    <citation type="submission" date="2018-05" db="EMBL/GenBank/DDBJ databases">
        <authorList>
            <person name="Lanie J.A."/>
            <person name="Ng W.-L."/>
            <person name="Kazmierczak K.M."/>
            <person name="Andrzejewski T.M."/>
            <person name="Davidsen T.M."/>
            <person name="Wayne K.J."/>
            <person name="Tettelin H."/>
            <person name="Glass J.I."/>
            <person name="Rusch D."/>
            <person name="Podicherti R."/>
            <person name="Tsui H.-C.T."/>
            <person name="Winkler M.E."/>
        </authorList>
    </citation>
    <scope>NUCLEOTIDE SEQUENCE</scope>
</reference>
<feature type="domain" description="Acyl-CoA oxidase/dehydrogenase middle" evidence="7">
    <location>
        <begin position="162"/>
        <end position="266"/>
    </location>
</feature>
<dbReference type="Pfam" id="PF00441">
    <property type="entry name" value="Acyl-CoA_dh_1"/>
    <property type="match status" value="1"/>
</dbReference>
<feature type="domain" description="Acyl-CoA dehydrogenase/oxidase N-terminal" evidence="8">
    <location>
        <begin position="43"/>
        <end position="157"/>
    </location>
</feature>
<keyword evidence="5" id="KW-0560">Oxidoreductase</keyword>
<dbReference type="GO" id="GO:0016627">
    <property type="term" value="F:oxidoreductase activity, acting on the CH-CH group of donors"/>
    <property type="evidence" value="ECO:0007669"/>
    <property type="project" value="InterPro"/>
</dbReference>
<dbReference type="FunFam" id="2.40.110.10:FF:000031">
    <property type="entry name" value="Acyl-CoA dehydrogenase, putative"/>
    <property type="match status" value="1"/>
</dbReference>
<dbReference type="InterPro" id="IPR009100">
    <property type="entry name" value="AcylCoA_DH/oxidase_NM_dom_sf"/>
</dbReference>
<proteinExistence type="inferred from homology"/>
<keyword evidence="4" id="KW-0274">FAD</keyword>
<dbReference type="Pfam" id="PF12806">
    <property type="entry name" value="Acyl-CoA_dh_C"/>
    <property type="match status" value="1"/>
</dbReference>
<dbReference type="Gene3D" id="1.10.540.10">
    <property type="entry name" value="Acyl-CoA dehydrogenase/oxidase, N-terminal domain"/>
    <property type="match status" value="1"/>
</dbReference>
<organism evidence="10">
    <name type="scientific">marine metagenome</name>
    <dbReference type="NCBI Taxonomy" id="408172"/>
    <lineage>
        <taxon>unclassified sequences</taxon>
        <taxon>metagenomes</taxon>
        <taxon>ecological metagenomes</taxon>
    </lineage>
</organism>
<keyword evidence="3" id="KW-0285">Flavoprotein</keyword>
<comment type="cofactor">
    <cofactor evidence="1">
        <name>FAD</name>
        <dbReference type="ChEBI" id="CHEBI:57692"/>
    </cofactor>
</comment>
<dbReference type="Gene3D" id="1.20.140.10">
    <property type="entry name" value="Butyryl-CoA Dehydrogenase, subunit A, domain 3"/>
    <property type="match status" value="1"/>
</dbReference>
<dbReference type="InterPro" id="IPR025878">
    <property type="entry name" value="Acyl-CoA_dh-like_C_dom"/>
</dbReference>
<dbReference type="InterPro" id="IPR046373">
    <property type="entry name" value="Acyl-CoA_Oxase/DH_mid-dom_sf"/>
</dbReference>
<dbReference type="InterPro" id="IPR006091">
    <property type="entry name" value="Acyl-CoA_Oxase/DH_mid-dom"/>
</dbReference>
<evidence type="ECO:0000256" key="1">
    <source>
        <dbReference type="ARBA" id="ARBA00001974"/>
    </source>
</evidence>
<evidence type="ECO:0000313" key="10">
    <source>
        <dbReference type="EMBL" id="SVA09226.1"/>
    </source>
</evidence>
<evidence type="ECO:0000259" key="7">
    <source>
        <dbReference type="Pfam" id="PF02770"/>
    </source>
</evidence>
<evidence type="ECO:0000256" key="4">
    <source>
        <dbReference type="ARBA" id="ARBA00022827"/>
    </source>
</evidence>
<dbReference type="Pfam" id="PF02771">
    <property type="entry name" value="Acyl-CoA_dh_N"/>
    <property type="match status" value="1"/>
</dbReference>
<evidence type="ECO:0000256" key="5">
    <source>
        <dbReference type="ARBA" id="ARBA00023002"/>
    </source>
</evidence>
<dbReference type="InterPro" id="IPR013786">
    <property type="entry name" value="AcylCoA_DH/ox_N"/>
</dbReference>
<dbReference type="InterPro" id="IPR009075">
    <property type="entry name" value="AcylCo_DH/oxidase_C"/>
</dbReference>
<dbReference type="PANTHER" id="PTHR42803:SF1">
    <property type="entry name" value="BROAD-SPECIFICITY LINEAR ACYL-COA DEHYDROGENASE FADE5"/>
    <property type="match status" value="1"/>
</dbReference>
<dbReference type="GO" id="GO:0050660">
    <property type="term" value="F:flavin adenine dinucleotide binding"/>
    <property type="evidence" value="ECO:0007669"/>
    <property type="project" value="InterPro"/>
</dbReference>
<dbReference type="InterPro" id="IPR052166">
    <property type="entry name" value="Diverse_Acyl-CoA_DH"/>
</dbReference>
<dbReference type="AlphaFoldDB" id="A0A381SZ36"/>
<dbReference type="EMBL" id="UINC01003785">
    <property type="protein sequence ID" value="SVA09226.1"/>
    <property type="molecule type" value="Genomic_DNA"/>
</dbReference>
<evidence type="ECO:0000256" key="2">
    <source>
        <dbReference type="ARBA" id="ARBA00009347"/>
    </source>
</evidence>
<dbReference type="SUPFAM" id="SSF47203">
    <property type="entry name" value="Acyl-CoA dehydrogenase C-terminal domain-like"/>
    <property type="match status" value="1"/>
</dbReference>
<dbReference type="PANTHER" id="PTHR42803">
    <property type="entry name" value="ACYL-COA DEHYDROGENASE"/>
    <property type="match status" value="1"/>
</dbReference>
<evidence type="ECO:0008006" key="11">
    <source>
        <dbReference type="Google" id="ProtNLM"/>
    </source>
</evidence>
<gene>
    <name evidence="10" type="ORF">METZ01_LOCUS62080</name>
</gene>
<sequence>MTNYRPPLADIRLVLDEIADIAAICELPNFEHVDREIVDGVLDELGRFVAEVVAPVNRIGDEEGCSVTDGVVTVPDAFGKAWDMYVESGWGAISQDPDYGGGGFPGTVQTVMTEMLATASRAWSMGPMLTVGALDALHTFADEGMKETYLPRMVTGEWSGTMNLTEPQAGSDVGALTTRAVPEDDGTYRIFGTKIFITFGEHELAENIIQLVLARTPDSPPGTRGISLFVVPKYLVGDDGSLGERNDYTCVSVEHKLGLHASPTCVLSYGDAGDGAVGYLVGEEHQGMRYMFKMMNNARLGVGVEGLAVTERALQQAADYAGERRQGRAIGGPAGEQAVIVDHADVRRMLLTMRAYVDAMRCLLYLNSATLDMATHHPDETVRQEASERAELLTPISKAWCTDVGVEMTSLGIQVHGGYGYIEETGAAQHFRDSRISPIYEGTNGIQAMDLVGRKLPMREGGVMGDLLVEMAAIDSDLAAAGEDFATIRSGLADARSAMEEATSWLMAHGLADPNDALAGATPYLRMFGQLAGGWLLARLALGARRRLDAGEGDADHLATKVVVARFYAEQLLPVVRAQLGAVTAGAGDLYAVPADGFSA</sequence>
<dbReference type="Gene3D" id="2.40.110.10">
    <property type="entry name" value="Butyryl-CoA Dehydrogenase, subunit A, domain 2"/>
    <property type="match status" value="1"/>
</dbReference>
<comment type="similarity">
    <text evidence="2">Belongs to the acyl-CoA dehydrogenase family.</text>
</comment>
<evidence type="ECO:0000256" key="3">
    <source>
        <dbReference type="ARBA" id="ARBA00022630"/>
    </source>
</evidence>
<dbReference type="InterPro" id="IPR037069">
    <property type="entry name" value="AcylCoA_DH/ox_N_sf"/>
</dbReference>
<protein>
    <recommendedName>
        <fullName evidence="11">Acyl-CoA dehydrogenase</fullName>
    </recommendedName>
</protein>
<dbReference type="InterPro" id="IPR036250">
    <property type="entry name" value="AcylCo_DH-like_C"/>
</dbReference>